<feature type="signal peptide" evidence="9">
    <location>
        <begin position="1"/>
        <end position="21"/>
    </location>
</feature>
<evidence type="ECO:0000313" key="12">
    <source>
        <dbReference type="EMBL" id="KAK3214608.1"/>
    </source>
</evidence>
<evidence type="ECO:0000256" key="3">
    <source>
        <dbReference type="ARBA" id="ARBA00022692"/>
    </source>
</evidence>
<dbReference type="InterPro" id="IPR002016">
    <property type="entry name" value="Haem_peroxidase"/>
</dbReference>
<feature type="domain" description="Plant heme peroxidase family profile" evidence="10">
    <location>
        <begin position="120"/>
        <end position="199"/>
    </location>
</feature>
<evidence type="ECO:0000259" key="10">
    <source>
        <dbReference type="PROSITE" id="PS50873"/>
    </source>
</evidence>
<dbReference type="GO" id="GO:0020037">
    <property type="term" value="F:heme binding"/>
    <property type="evidence" value="ECO:0007669"/>
    <property type="project" value="InterPro"/>
</dbReference>
<organism evidence="12 13">
    <name type="scientific">Pseudopithomyces chartarum</name>
    <dbReference type="NCBI Taxonomy" id="1892770"/>
    <lineage>
        <taxon>Eukaryota</taxon>
        <taxon>Fungi</taxon>
        <taxon>Dikarya</taxon>
        <taxon>Ascomycota</taxon>
        <taxon>Pezizomycotina</taxon>
        <taxon>Dothideomycetes</taxon>
        <taxon>Pleosporomycetidae</taxon>
        <taxon>Pleosporales</taxon>
        <taxon>Massarineae</taxon>
        <taxon>Didymosphaeriaceae</taxon>
        <taxon>Pseudopithomyces</taxon>
    </lineage>
</organism>
<feature type="chain" id="PRO_5042876070" description="Peroxidase" evidence="9">
    <location>
        <begin position="22"/>
        <end position="908"/>
    </location>
</feature>
<comment type="subcellular location">
    <subcellularLocation>
        <location evidence="1">Membrane</location>
        <topology evidence="1">Single-pass membrane protein</topology>
    </subcellularLocation>
</comment>
<evidence type="ECO:0000313" key="13">
    <source>
        <dbReference type="Proteomes" id="UP001280581"/>
    </source>
</evidence>
<evidence type="ECO:0000256" key="5">
    <source>
        <dbReference type="ARBA" id="ARBA00022989"/>
    </source>
</evidence>
<dbReference type="Pfam" id="PF00141">
    <property type="entry name" value="peroxidase"/>
    <property type="match status" value="1"/>
</dbReference>
<dbReference type="Gene3D" id="1.10.420.10">
    <property type="entry name" value="Peroxidase, domain 2"/>
    <property type="match status" value="1"/>
</dbReference>
<keyword evidence="13" id="KW-1185">Reference proteome</keyword>
<dbReference type="Gene3D" id="1.10.520.10">
    <property type="match status" value="1"/>
</dbReference>
<dbReference type="GO" id="GO:0005886">
    <property type="term" value="C:plasma membrane"/>
    <property type="evidence" value="ECO:0007669"/>
    <property type="project" value="TreeGrafter"/>
</dbReference>
<dbReference type="PANTHER" id="PTHR24269:SF16">
    <property type="entry name" value="PROTEIN SLG1"/>
    <property type="match status" value="1"/>
</dbReference>
<dbReference type="InterPro" id="IPR051836">
    <property type="entry name" value="Kremen_rcpt"/>
</dbReference>
<gene>
    <name evidence="12" type="ORF">GRF29_19g749857</name>
</gene>
<dbReference type="EMBL" id="WVTA01000003">
    <property type="protein sequence ID" value="KAK3214608.1"/>
    <property type="molecule type" value="Genomic_DNA"/>
</dbReference>
<dbReference type="PRINTS" id="PR00462">
    <property type="entry name" value="LIGNINASE"/>
</dbReference>
<dbReference type="GO" id="GO:0004601">
    <property type="term" value="F:peroxidase activity"/>
    <property type="evidence" value="ECO:0007669"/>
    <property type="project" value="InterPro"/>
</dbReference>
<dbReference type="SMART" id="SM00321">
    <property type="entry name" value="WSC"/>
    <property type="match status" value="3"/>
</dbReference>
<proteinExistence type="inferred from homology"/>
<dbReference type="InterPro" id="IPR002889">
    <property type="entry name" value="WSC_carb-bd"/>
</dbReference>
<dbReference type="InterPro" id="IPR010255">
    <property type="entry name" value="Haem_peroxidase_sf"/>
</dbReference>
<evidence type="ECO:0000259" key="11">
    <source>
        <dbReference type="PROSITE" id="PS51212"/>
    </source>
</evidence>
<evidence type="ECO:0008006" key="14">
    <source>
        <dbReference type="Google" id="ProtNLM"/>
    </source>
</evidence>
<evidence type="ECO:0000256" key="2">
    <source>
        <dbReference type="ARBA" id="ARBA00006089"/>
    </source>
</evidence>
<accession>A0AAN6M2G5</accession>
<comment type="caution">
    <text evidence="12">The sequence shown here is derived from an EMBL/GenBank/DDBJ whole genome shotgun (WGS) entry which is preliminary data.</text>
</comment>
<dbReference type="GO" id="GO:0006979">
    <property type="term" value="P:response to oxidative stress"/>
    <property type="evidence" value="ECO:0007669"/>
    <property type="project" value="InterPro"/>
</dbReference>
<dbReference type="PANTHER" id="PTHR24269">
    <property type="entry name" value="KREMEN PROTEIN"/>
    <property type="match status" value="1"/>
</dbReference>
<evidence type="ECO:0000256" key="7">
    <source>
        <dbReference type="ARBA" id="ARBA00023180"/>
    </source>
</evidence>
<evidence type="ECO:0000256" key="9">
    <source>
        <dbReference type="SAM" id="SignalP"/>
    </source>
</evidence>
<dbReference type="AlphaFoldDB" id="A0AAN6M2G5"/>
<dbReference type="PROSITE" id="PS50873">
    <property type="entry name" value="PEROXIDASE_4"/>
    <property type="match status" value="1"/>
</dbReference>
<keyword evidence="7" id="KW-0325">Glycoprotein</keyword>
<evidence type="ECO:0000256" key="6">
    <source>
        <dbReference type="ARBA" id="ARBA00023136"/>
    </source>
</evidence>
<dbReference type="PROSITE" id="PS51212">
    <property type="entry name" value="WSC"/>
    <property type="match status" value="3"/>
</dbReference>
<feature type="domain" description="WSC" evidence="11">
    <location>
        <begin position="711"/>
        <end position="802"/>
    </location>
</feature>
<feature type="domain" description="WSC" evidence="11">
    <location>
        <begin position="816"/>
        <end position="907"/>
    </location>
</feature>
<protein>
    <recommendedName>
        <fullName evidence="14">Peroxidase</fullName>
    </recommendedName>
</protein>
<evidence type="ECO:0000256" key="1">
    <source>
        <dbReference type="ARBA" id="ARBA00004167"/>
    </source>
</evidence>
<dbReference type="Pfam" id="PF01822">
    <property type="entry name" value="WSC"/>
    <property type="match status" value="3"/>
</dbReference>
<keyword evidence="6" id="KW-0472">Membrane</keyword>
<dbReference type="Proteomes" id="UP001280581">
    <property type="component" value="Unassembled WGS sequence"/>
</dbReference>
<keyword evidence="4 9" id="KW-0732">Signal</keyword>
<reference evidence="12 13" key="1">
    <citation type="submission" date="2021-02" db="EMBL/GenBank/DDBJ databases">
        <title>Genome assembly of Pseudopithomyces chartarum.</title>
        <authorList>
            <person name="Jauregui R."/>
            <person name="Singh J."/>
            <person name="Voisey C."/>
        </authorList>
    </citation>
    <scope>NUCLEOTIDE SEQUENCE [LARGE SCALE GENOMIC DNA]</scope>
    <source>
        <strain evidence="12 13">AGR01</strain>
    </source>
</reference>
<sequence>MRSKVIQTASLLALLQHTACAVPTWPAATDELEDLIYLNKGYRSTGLAGAVTPCSKGLTTSRVTAAEWLRTAFHDAISGNIYTGQGGLDGSIAWEIDTLENEGVFADDSVKAWAKYVSDITSLSDVIAAGTYVLTRSCSNISIAVRGGRVDATEAGPLGFVPQPQNAVSIFRNQFARMGLDDQGMVQFVACGHSIGGVHGADHPEITDETIATFDQSPASLDNAIAVEYMSGKTKNPLVVGKSVANKRNSDFKVFDQADDNVTISALASDPTLFANACQSIFQRMIDLVPYDVQLSDPIVPYEAKPYALQLVLLDGGSNIRFTGEIRIRSTQKGVSQVQLAYTDRSGALVQTPISTIAKGTASGFDDSFAFFGFSKDLPADTSISSFTVVVTYSDATQATFDNDGVGFKVQDAVIYQAPQSCLDSSGKLTVVAAVRDVQAAPNLEVKIKVPQASPNPVPSISTTTIPMATQSVVGAYQLYSADVSLSSSTDSLLAFGIYGGDSSDTRKGISGLPSSCTALATQIQSSSSVLSTSVTSVSSSSSVSVSSSLVGVSTSHTSSDSIGPSQSTSISISDTVSNSPSSTQSQSISDITASSTLVSTTPGPTANSAFKGCYYDAANPRALSGKATDNKDMTVEDCAASCSQYQYFGLEYATECYCGNTLDSTSTSRALSDCNMPCGGNSNQSCGGPHRISLYSNSEYSAPVNTNVTGYEYQGCYSEGSVTRALVEKSFSEGDMTVENCASLCSGSPYFGVEYGQECYCGKTLQYGSVLKNAGDCNMLCAGNNKQYCGGLSRLNLYLNTSASIGSPINPQVADFTYQGCYTDSVNERVLYDTWQSGPDMTVQKCAGVCASYTYFGTEYGAECYCGNALGNTTAEVEEPECGMTCAGDVTQKCGSGYRLSVYKKSS</sequence>
<feature type="domain" description="WSC" evidence="11">
    <location>
        <begin position="608"/>
        <end position="699"/>
    </location>
</feature>
<dbReference type="SUPFAM" id="SSF48113">
    <property type="entry name" value="Heme-dependent peroxidases"/>
    <property type="match status" value="1"/>
</dbReference>
<evidence type="ECO:0000256" key="4">
    <source>
        <dbReference type="ARBA" id="ARBA00022729"/>
    </source>
</evidence>
<comment type="similarity">
    <text evidence="2">Belongs to the peroxidase family. Ligninase subfamily.</text>
</comment>
<evidence type="ECO:0000256" key="8">
    <source>
        <dbReference type="SAM" id="MobiDB-lite"/>
    </source>
</evidence>
<name>A0AAN6M2G5_9PLEO</name>
<keyword evidence="3" id="KW-0812">Transmembrane</keyword>
<feature type="region of interest" description="Disordered" evidence="8">
    <location>
        <begin position="556"/>
        <end position="591"/>
    </location>
</feature>
<keyword evidence="5" id="KW-1133">Transmembrane helix</keyword>
<dbReference type="InterPro" id="IPR001621">
    <property type="entry name" value="Ligninase"/>
</dbReference>